<dbReference type="AlphaFoldDB" id="A0ABD2Y7K9"/>
<evidence type="ECO:0000256" key="5">
    <source>
        <dbReference type="SAM" id="MobiDB-lite"/>
    </source>
</evidence>
<keyword evidence="3" id="KW-0804">Transcription</keyword>
<evidence type="ECO:0000313" key="7">
    <source>
        <dbReference type="EMBL" id="KAL3502417.1"/>
    </source>
</evidence>
<dbReference type="SMART" id="SM00353">
    <property type="entry name" value="HLH"/>
    <property type="match status" value="1"/>
</dbReference>
<comment type="subcellular location">
    <subcellularLocation>
        <location evidence="1">Nucleus</location>
    </subcellularLocation>
</comment>
<evidence type="ECO:0000256" key="3">
    <source>
        <dbReference type="ARBA" id="ARBA00023163"/>
    </source>
</evidence>
<evidence type="ECO:0000313" key="8">
    <source>
        <dbReference type="Proteomes" id="UP001630127"/>
    </source>
</evidence>
<organism evidence="7 8">
    <name type="scientific">Cinchona calisaya</name>
    <dbReference type="NCBI Taxonomy" id="153742"/>
    <lineage>
        <taxon>Eukaryota</taxon>
        <taxon>Viridiplantae</taxon>
        <taxon>Streptophyta</taxon>
        <taxon>Embryophyta</taxon>
        <taxon>Tracheophyta</taxon>
        <taxon>Spermatophyta</taxon>
        <taxon>Magnoliopsida</taxon>
        <taxon>eudicotyledons</taxon>
        <taxon>Gunneridae</taxon>
        <taxon>Pentapetalae</taxon>
        <taxon>asterids</taxon>
        <taxon>lamiids</taxon>
        <taxon>Gentianales</taxon>
        <taxon>Rubiaceae</taxon>
        <taxon>Cinchonoideae</taxon>
        <taxon>Cinchoneae</taxon>
        <taxon>Cinchona</taxon>
    </lineage>
</organism>
<dbReference type="CDD" id="cd11445">
    <property type="entry name" value="bHLH_AtPIF_like"/>
    <property type="match status" value="1"/>
</dbReference>
<evidence type="ECO:0000256" key="1">
    <source>
        <dbReference type="ARBA" id="ARBA00004123"/>
    </source>
</evidence>
<feature type="region of interest" description="Disordered" evidence="5">
    <location>
        <begin position="269"/>
        <end position="298"/>
    </location>
</feature>
<dbReference type="Proteomes" id="UP001630127">
    <property type="component" value="Unassembled WGS sequence"/>
</dbReference>
<evidence type="ECO:0000256" key="2">
    <source>
        <dbReference type="ARBA" id="ARBA00023015"/>
    </source>
</evidence>
<dbReference type="PROSITE" id="PS50888">
    <property type="entry name" value="BHLH"/>
    <property type="match status" value="1"/>
</dbReference>
<protein>
    <recommendedName>
        <fullName evidence="6">BHLH domain-containing protein</fullName>
    </recommendedName>
</protein>
<dbReference type="PANTHER" id="PTHR46807">
    <property type="entry name" value="TRANSCRIPTION FACTOR PIF3"/>
    <property type="match status" value="1"/>
</dbReference>
<feature type="domain" description="BHLH" evidence="6">
    <location>
        <begin position="289"/>
        <end position="338"/>
    </location>
</feature>
<dbReference type="PANTHER" id="PTHR46807:SF7">
    <property type="entry name" value="BHLH DOMAIN-CONTAINING PROTEIN"/>
    <property type="match status" value="1"/>
</dbReference>
<dbReference type="GO" id="GO:0010017">
    <property type="term" value="P:red or far-red light signaling pathway"/>
    <property type="evidence" value="ECO:0007669"/>
    <property type="project" value="UniProtKB-ARBA"/>
</dbReference>
<sequence length="470" mass="51689">MNPTFPDWNIGADFPVLVQKNKPLGLDRELVELLWENGQVVQHSQTHHQIESRLINKQNHDQSISRGNTGGSGQYQVTSLIQDAETVSWIDDPFDKEFNSNFLSEFPISNPAEQQHNYSVVLPNDKPSNVVTSVPPRFNTVDSSKQHHCRSGGIVNVPLSVKADLRSSNSHCGSNQVVNDADTSRVSSCGIGDHRGLSAAVAKDHSVGKMSSQMETVQTETIETALTSSSSGGSGTSFGRACYQSTGTNSLKRKSRDVEDSECQSKAAELESAARKKQALKSGSSRKSRATEVHNLSERRRRDRINEKMRALQELLPNSNKTDKASMLDEAIEYMKSLQMQLQMMWMGSAMAPMMFPGVQHYMSRLGMGMGPLAMPSIHNQMHLSRLPLVDQATMPNQATVCPQTTVLNPINYHAQLENSKLSDQYANYMAFHPLQSASQNINNFSFGSNTAQQNHILAPSANSNGPSIG</sequence>
<dbReference type="InterPro" id="IPR044273">
    <property type="entry name" value="PIF3-like"/>
</dbReference>
<name>A0ABD2Y7K9_9GENT</name>
<feature type="compositionally biased region" description="Basic residues" evidence="5">
    <location>
        <begin position="275"/>
        <end position="288"/>
    </location>
</feature>
<dbReference type="Pfam" id="PF00010">
    <property type="entry name" value="HLH"/>
    <property type="match status" value="1"/>
</dbReference>
<evidence type="ECO:0000256" key="4">
    <source>
        <dbReference type="ARBA" id="ARBA00023242"/>
    </source>
</evidence>
<dbReference type="InterPro" id="IPR047265">
    <property type="entry name" value="PIF1-like_bHLH"/>
</dbReference>
<dbReference type="Gene3D" id="4.10.280.10">
    <property type="entry name" value="Helix-loop-helix DNA-binding domain"/>
    <property type="match status" value="1"/>
</dbReference>
<dbReference type="EMBL" id="JBJUIK010000015">
    <property type="protein sequence ID" value="KAL3502417.1"/>
    <property type="molecule type" value="Genomic_DNA"/>
</dbReference>
<evidence type="ECO:0000259" key="6">
    <source>
        <dbReference type="PROSITE" id="PS50888"/>
    </source>
</evidence>
<dbReference type="SUPFAM" id="SSF47459">
    <property type="entry name" value="HLH, helix-loop-helix DNA-binding domain"/>
    <property type="match status" value="1"/>
</dbReference>
<reference evidence="7 8" key="1">
    <citation type="submission" date="2024-11" db="EMBL/GenBank/DDBJ databases">
        <title>A near-complete genome assembly of Cinchona calisaya.</title>
        <authorList>
            <person name="Lian D.C."/>
            <person name="Zhao X.W."/>
            <person name="Wei L."/>
        </authorList>
    </citation>
    <scope>NUCLEOTIDE SEQUENCE [LARGE SCALE GENOMIC DNA]</scope>
    <source>
        <tissue evidence="7">Nenye</tissue>
    </source>
</reference>
<gene>
    <name evidence="7" type="ORF">ACH5RR_036866</name>
</gene>
<dbReference type="GO" id="GO:0005634">
    <property type="term" value="C:nucleus"/>
    <property type="evidence" value="ECO:0007669"/>
    <property type="project" value="UniProtKB-SubCell"/>
</dbReference>
<dbReference type="InterPro" id="IPR011598">
    <property type="entry name" value="bHLH_dom"/>
</dbReference>
<keyword evidence="2" id="KW-0805">Transcription regulation</keyword>
<keyword evidence="4" id="KW-0539">Nucleus</keyword>
<feature type="compositionally biased region" description="Basic and acidic residues" evidence="5">
    <location>
        <begin position="289"/>
        <end position="298"/>
    </location>
</feature>
<dbReference type="FunFam" id="4.10.280.10:FF:000004">
    <property type="entry name" value="Basic helix-loop-helix transcription factor"/>
    <property type="match status" value="1"/>
</dbReference>
<accession>A0ABD2Y7K9</accession>
<keyword evidence="8" id="KW-1185">Reference proteome</keyword>
<dbReference type="InterPro" id="IPR036638">
    <property type="entry name" value="HLH_DNA-bd_sf"/>
</dbReference>
<proteinExistence type="predicted"/>
<comment type="caution">
    <text evidence="7">The sequence shown here is derived from an EMBL/GenBank/DDBJ whole genome shotgun (WGS) entry which is preliminary data.</text>
</comment>